<dbReference type="AlphaFoldDB" id="A0A9X2JR57"/>
<dbReference type="InterPro" id="IPR050855">
    <property type="entry name" value="NDM-1-like"/>
</dbReference>
<evidence type="ECO:0000256" key="1">
    <source>
        <dbReference type="ARBA" id="ARBA00005250"/>
    </source>
</evidence>
<dbReference type="SUPFAM" id="SSF56281">
    <property type="entry name" value="Metallo-hydrolase/oxidoreductase"/>
    <property type="match status" value="1"/>
</dbReference>
<reference evidence="4" key="1">
    <citation type="submission" date="2022-06" db="EMBL/GenBank/DDBJ databases">
        <title>Idiomarina rhizosphaerae M1R2S28.</title>
        <authorList>
            <person name="Sun J.-Q."/>
            <person name="Li L.-F."/>
        </authorList>
    </citation>
    <scope>NUCLEOTIDE SEQUENCE</scope>
    <source>
        <strain evidence="4">M1R2S28</strain>
    </source>
</reference>
<organism evidence="4 5">
    <name type="scientific">Idiomarina rhizosphaerae</name>
    <dbReference type="NCBI Taxonomy" id="2961572"/>
    <lineage>
        <taxon>Bacteria</taxon>
        <taxon>Pseudomonadati</taxon>
        <taxon>Pseudomonadota</taxon>
        <taxon>Gammaproteobacteria</taxon>
        <taxon>Alteromonadales</taxon>
        <taxon>Idiomarinaceae</taxon>
        <taxon>Idiomarina</taxon>
    </lineage>
</organism>
<comment type="caution">
    <text evidence="4">The sequence shown here is derived from an EMBL/GenBank/DDBJ whole genome shotgun (WGS) entry which is preliminary data.</text>
</comment>
<dbReference type="Gene3D" id="3.60.15.10">
    <property type="entry name" value="Ribonuclease Z/Hydroxyacylglutathione hydrolase-like"/>
    <property type="match status" value="1"/>
</dbReference>
<dbReference type="PANTHER" id="PTHR42951">
    <property type="entry name" value="METALLO-BETA-LACTAMASE DOMAIN-CONTAINING"/>
    <property type="match status" value="1"/>
</dbReference>
<dbReference type="Pfam" id="PF00753">
    <property type="entry name" value="Lactamase_B"/>
    <property type="match status" value="1"/>
</dbReference>
<gene>
    <name evidence="4" type="ORF">NJR55_02690</name>
</gene>
<sequence>MRKLLLSCVLTTLSVLALPAAAYQSEEVIVEHNEVADNIYMLTGAGGNMLMSSGDDGVFLVDDQYTQVAEKIAAKIKELSGEEVRYILNTHFHGDHVGSNSWFANNQNSTIYAHDNVRERLSQDSDFNAAGLPAITFDSTLTFHLNNDAVHVFYLPAGHTDGDSAVWFEEANVLHPGDLFFNERFPFIDLKSGGDVDGYIANVEELLNRINDDTVIIPGHGPLANKEDYQGFLDMLKETKAEVDAMKQQGMTLDEAKTKGLSEQWKDWSWSFINEERWITTLY</sequence>
<dbReference type="RefSeq" id="WP_253617604.1">
    <property type="nucleotide sequence ID" value="NZ_JAMZDE010000003.1"/>
</dbReference>
<feature type="domain" description="Metallo-beta-lactamase" evidence="3">
    <location>
        <begin position="46"/>
        <end position="220"/>
    </location>
</feature>
<dbReference type="EMBL" id="JAMZDE010000003">
    <property type="protein sequence ID" value="MCP1338488.1"/>
    <property type="molecule type" value="Genomic_DNA"/>
</dbReference>
<accession>A0A9X2JR57</accession>
<feature type="signal peptide" evidence="2">
    <location>
        <begin position="1"/>
        <end position="22"/>
    </location>
</feature>
<protein>
    <submittedName>
        <fullName evidence="4">MBL fold metallo-hydrolase</fullName>
    </submittedName>
</protein>
<evidence type="ECO:0000313" key="5">
    <source>
        <dbReference type="Proteomes" id="UP001139474"/>
    </source>
</evidence>
<dbReference type="InterPro" id="IPR001279">
    <property type="entry name" value="Metallo-B-lactamas"/>
</dbReference>
<evidence type="ECO:0000313" key="4">
    <source>
        <dbReference type="EMBL" id="MCP1338488.1"/>
    </source>
</evidence>
<dbReference type="CDD" id="cd16282">
    <property type="entry name" value="metallo-hydrolase-like_MBL-fold"/>
    <property type="match status" value="1"/>
</dbReference>
<comment type="similarity">
    <text evidence="1">Belongs to the metallo-beta-lactamase superfamily. Class-B beta-lactamase family.</text>
</comment>
<name>A0A9X2JR57_9GAMM</name>
<keyword evidence="2" id="KW-0732">Signal</keyword>
<dbReference type="SMART" id="SM00849">
    <property type="entry name" value="Lactamase_B"/>
    <property type="match status" value="1"/>
</dbReference>
<keyword evidence="5" id="KW-1185">Reference proteome</keyword>
<dbReference type="InterPro" id="IPR036866">
    <property type="entry name" value="RibonucZ/Hydroxyglut_hydro"/>
</dbReference>
<evidence type="ECO:0000256" key="2">
    <source>
        <dbReference type="SAM" id="SignalP"/>
    </source>
</evidence>
<dbReference type="PANTHER" id="PTHR42951:SF4">
    <property type="entry name" value="ACYL-COENZYME A THIOESTERASE MBLAC2"/>
    <property type="match status" value="1"/>
</dbReference>
<evidence type="ECO:0000259" key="3">
    <source>
        <dbReference type="SMART" id="SM00849"/>
    </source>
</evidence>
<proteinExistence type="inferred from homology"/>
<dbReference type="GO" id="GO:0017001">
    <property type="term" value="P:antibiotic catabolic process"/>
    <property type="evidence" value="ECO:0007669"/>
    <property type="project" value="UniProtKB-ARBA"/>
</dbReference>
<dbReference type="Proteomes" id="UP001139474">
    <property type="component" value="Unassembled WGS sequence"/>
</dbReference>
<feature type="chain" id="PRO_5040779075" evidence="2">
    <location>
        <begin position="23"/>
        <end position="283"/>
    </location>
</feature>